<feature type="domain" description="DUF6594" evidence="3">
    <location>
        <begin position="97"/>
        <end position="350"/>
    </location>
</feature>
<dbReference type="OMA" id="ITRMEDQ"/>
<dbReference type="Proteomes" id="UP000015530">
    <property type="component" value="Unassembled WGS sequence"/>
</dbReference>
<feature type="transmembrane region" description="Helical" evidence="2">
    <location>
        <begin position="337"/>
        <end position="355"/>
    </location>
</feature>
<keyword evidence="2" id="KW-1133">Transmembrane helix</keyword>
<dbReference type="OrthoDB" id="5342093at2759"/>
<gene>
    <name evidence="4" type="ORF">CGLO_14128</name>
</gene>
<evidence type="ECO:0000313" key="5">
    <source>
        <dbReference type="Proteomes" id="UP000015530"/>
    </source>
</evidence>
<evidence type="ECO:0000256" key="2">
    <source>
        <dbReference type="SAM" id="Phobius"/>
    </source>
</evidence>
<dbReference type="PANTHER" id="PTHR34502">
    <property type="entry name" value="DUF6594 DOMAIN-CONTAINING PROTEIN-RELATED"/>
    <property type="match status" value="1"/>
</dbReference>
<sequence length="359" mass="40387">MSESRFINLEDGLNNHSGQSSATPPSRPNKGGSGVLGSNLPVFLNFQRRSPSVPRTNPRCSSHVRGSLTIPDPNQQTPSGVHAKIYRHNVERYPEGWARLAAEQDESVNIAIHRKFSYLGNRCLLYYEQKITRMEDQLLELDWQIANGEGVQGRPNQPPVQSDEEPDPRNQKIEAIFENLARYQQALLNEKAIAALYEVGDAEHKLRYDKVRNDGYLGQDEMKYLCYVNDFISTRPDKLRLAFESLFYKFPDSSFTNMLQDRSARKEKNAKSLYYAAVVFLFRAVLIWFCAILLLLPVALLGFLPNLSIQTAAGIVLAFSGVVAIVLVWLENIQTETILLGLSAYLAVLVAFLTSKAST</sequence>
<feature type="compositionally biased region" description="Polar residues" evidence="1">
    <location>
        <begin position="51"/>
        <end position="60"/>
    </location>
</feature>
<dbReference type="HOGENOM" id="CLU_771616_0_0_1"/>
<evidence type="ECO:0000313" key="4">
    <source>
        <dbReference type="EMBL" id="EQB46804.1"/>
    </source>
</evidence>
<dbReference type="AlphaFoldDB" id="T0K4H5"/>
<feature type="region of interest" description="Disordered" evidence="1">
    <location>
        <begin position="149"/>
        <end position="169"/>
    </location>
</feature>
<feature type="transmembrane region" description="Helical" evidence="2">
    <location>
        <begin position="273"/>
        <end position="303"/>
    </location>
</feature>
<dbReference type="EMBL" id="AMYD01003257">
    <property type="protein sequence ID" value="EQB46804.1"/>
    <property type="molecule type" value="Genomic_DNA"/>
</dbReference>
<evidence type="ECO:0000259" key="3">
    <source>
        <dbReference type="Pfam" id="PF20237"/>
    </source>
</evidence>
<proteinExistence type="predicted"/>
<comment type="caution">
    <text evidence="4">The sequence shown here is derived from an EMBL/GenBank/DDBJ whole genome shotgun (WGS) entry which is preliminary data.</text>
</comment>
<evidence type="ECO:0000256" key="1">
    <source>
        <dbReference type="SAM" id="MobiDB-lite"/>
    </source>
</evidence>
<feature type="region of interest" description="Disordered" evidence="1">
    <location>
        <begin position="1"/>
        <end position="34"/>
    </location>
</feature>
<protein>
    <recommendedName>
        <fullName evidence="3">DUF6594 domain-containing protein</fullName>
    </recommendedName>
</protein>
<dbReference type="Pfam" id="PF20237">
    <property type="entry name" value="DUF6594"/>
    <property type="match status" value="1"/>
</dbReference>
<reference evidence="5" key="1">
    <citation type="journal article" date="2013" name="Mol. Plant Microbe Interact.">
        <title>Global aspects of pacC regulation of pathogenicity genes in Colletotrichum gloeosporioides as revealed by transcriptome analysis.</title>
        <authorList>
            <person name="Alkan N."/>
            <person name="Meng X."/>
            <person name="Friedlander G."/>
            <person name="Reuveni E."/>
            <person name="Sukno S."/>
            <person name="Sherman A."/>
            <person name="Thon M."/>
            <person name="Fluhr R."/>
            <person name="Prusky D."/>
        </authorList>
    </citation>
    <scope>NUCLEOTIDE SEQUENCE [LARGE SCALE GENOMIC DNA]</scope>
    <source>
        <strain evidence="5">Cg-14</strain>
    </source>
</reference>
<keyword evidence="2" id="KW-0472">Membrane</keyword>
<feature type="transmembrane region" description="Helical" evidence="2">
    <location>
        <begin position="309"/>
        <end position="330"/>
    </location>
</feature>
<name>T0K4H5_COLGC</name>
<organism evidence="4 5">
    <name type="scientific">Colletotrichum gloeosporioides (strain Cg-14)</name>
    <name type="common">Anthracnose fungus</name>
    <name type="synonym">Glomerella cingulata</name>
    <dbReference type="NCBI Taxonomy" id="1237896"/>
    <lineage>
        <taxon>Eukaryota</taxon>
        <taxon>Fungi</taxon>
        <taxon>Dikarya</taxon>
        <taxon>Ascomycota</taxon>
        <taxon>Pezizomycotina</taxon>
        <taxon>Sordariomycetes</taxon>
        <taxon>Hypocreomycetidae</taxon>
        <taxon>Glomerellales</taxon>
        <taxon>Glomerellaceae</taxon>
        <taxon>Colletotrichum</taxon>
        <taxon>Colletotrichum gloeosporioides species complex</taxon>
    </lineage>
</organism>
<dbReference type="PANTHER" id="PTHR34502:SF5">
    <property type="entry name" value="DUF6594 DOMAIN-CONTAINING PROTEIN"/>
    <property type="match status" value="1"/>
</dbReference>
<accession>T0K4H5</accession>
<dbReference type="InterPro" id="IPR046529">
    <property type="entry name" value="DUF6594"/>
</dbReference>
<keyword evidence="2" id="KW-0812">Transmembrane</keyword>
<feature type="compositionally biased region" description="Polar residues" evidence="1">
    <location>
        <begin position="14"/>
        <end position="24"/>
    </location>
</feature>
<feature type="region of interest" description="Disordered" evidence="1">
    <location>
        <begin position="51"/>
        <end position="78"/>
    </location>
</feature>